<dbReference type="PANTHER" id="PTHR43022">
    <property type="entry name" value="PROTEIN SMF"/>
    <property type="match status" value="1"/>
</dbReference>
<feature type="domain" description="Smf/DprA SLOG" evidence="2">
    <location>
        <begin position="82"/>
        <end position="290"/>
    </location>
</feature>
<dbReference type="Gene3D" id="1.10.10.10">
    <property type="entry name" value="Winged helix-like DNA-binding domain superfamily/Winged helix DNA-binding domain"/>
    <property type="match status" value="1"/>
</dbReference>
<keyword evidence="5" id="KW-1185">Reference proteome</keyword>
<evidence type="ECO:0000256" key="1">
    <source>
        <dbReference type="ARBA" id="ARBA00006525"/>
    </source>
</evidence>
<feature type="domain" description="DprA winged helix" evidence="3">
    <location>
        <begin position="317"/>
        <end position="372"/>
    </location>
</feature>
<accession>A0ABV4UGK9</accession>
<dbReference type="RefSeq" id="WP_418891806.1">
    <property type="nucleotide sequence ID" value="NZ_JBEUWX010000002.1"/>
</dbReference>
<evidence type="ECO:0000313" key="5">
    <source>
        <dbReference type="Proteomes" id="UP001574673"/>
    </source>
</evidence>
<gene>
    <name evidence="4" type="primary">dprA</name>
    <name evidence="4" type="ORF">ABCS64_10640</name>
</gene>
<dbReference type="InterPro" id="IPR041614">
    <property type="entry name" value="DprA_WH"/>
</dbReference>
<sequence length="379" mass="40203">MTLVEDPSLDAWLRLTLIPGVGSESQRKLLTAFGLPEAVFSARYDALRSVVGSKTARLLLEADNSQAVAAARQWAQASDQHIVTLADTAYPRALLDIGDPPTLIYVRGRLDLLQRPALAIVGSRNPTPQGIKNAENFSAALAQSGLIIVSGLALGIDTAAHLAALSVQGDTIAVIGTGIDRIYPARNLDLARRIVKQGCIISEFPLGTPAVAHNFPRRNRLISGLARGVLVVEAAAESGSLITARLAGEQGKEVFSIPGSIHSPQARGCHKLIKQGAKLVETVQDILEELDWHYQPSEKGQASASPPLTPSVTVTATGQEAQTDADELLALIGFDPCSIDELAARSGLSIEILSQRLLQLELDGHLANLPGGRFQRISA</sequence>
<evidence type="ECO:0000259" key="3">
    <source>
        <dbReference type="Pfam" id="PF17782"/>
    </source>
</evidence>
<reference evidence="5" key="1">
    <citation type="submission" date="2024-06" db="EMBL/GenBank/DDBJ databases">
        <title>Radixoralia hellwigii gen. nov., sp nov., isolated from a root canal in the human oral cavity.</title>
        <authorList>
            <person name="Bartsch S."/>
            <person name="Wittmer A."/>
            <person name="Schulz A.-K."/>
            <person name="Neumann-Schaal M."/>
            <person name="Wolf J."/>
            <person name="Gronow S."/>
            <person name="Tennert C."/>
            <person name="Haecker G."/>
            <person name="Cieplik F."/>
            <person name="Al-Ahmad A."/>
        </authorList>
    </citation>
    <scope>NUCLEOTIDE SEQUENCE [LARGE SCALE GENOMIC DNA]</scope>
    <source>
        <strain evidence="5">Wk13</strain>
    </source>
</reference>
<evidence type="ECO:0000313" key="4">
    <source>
        <dbReference type="EMBL" id="MFA9950770.1"/>
    </source>
</evidence>
<dbReference type="EMBL" id="JBEUWX010000002">
    <property type="protein sequence ID" value="MFA9950770.1"/>
    <property type="molecule type" value="Genomic_DNA"/>
</dbReference>
<dbReference type="SUPFAM" id="SSF102405">
    <property type="entry name" value="MCP/YpsA-like"/>
    <property type="match status" value="1"/>
</dbReference>
<dbReference type="InterPro" id="IPR003488">
    <property type="entry name" value="DprA"/>
</dbReference>
<proteinExistence type="inferred from homology"/>
<name>A0ABV4UGK9_9RHOO</name>
<protein>
    <submittedName>
        <fullName evidence="4">DNA-processing protein DprA</fullName>
    </submittedName>
</protein>
<organism evidence="4 5">
    <name type="scientific">Dentiradicibacter hellwigii</name>
    <dbReference type="NCBI Taxonomy" id="3149053"/>
    <lineage>
        <taxon>Bacteria</taxon>
        <taxon>Pseudomonadati</taxon>
        <taxon>Pseudomonadota</taxon>
        <taxon>Betaproteobacteria</taxon>
        <taxon>Rhodocyclales</taxon>
        <taxon>Rhodocyclaceae</taxon>
        <taxon>Dentiradicibacter</taxon>
    </lineage>
</organism>
<comment type="caution">
    <text evidence="4">The sequence shown here is derived from an EMBL/GenBank/DDBJ whole genome shotgun (WGS) entry which is preliminary data.</text>
</comment>
<dbReference type="PANTHER" id="PTHR43022:SF1">
    <property type="entry name" value="PROTEIN SMF"/>
    <property type="match status" value="1"/>
</dbReference>
<dbReference type="SUPFAM" id="SSF47781">
    <property type="entry name" value="RuvA domain 2-like"/>
    <property type="match status" value="1"/>
</dbReference>
<dbReference type="NCBIfam" id="TIGR00732">
    <property type="entry name" value="dprA"/>
    <property type="match status" value="1"/>
</dbReference>
<dbReference type="Proteomes" id="UP001574673">
    <property type="component" value="Unassembled WGS sequence"/>
</dbReference>
<dbReference type="InterPro" id="IPR010994">
    <property type="entry name" value="RuvA_2-like"/>
</dbReference>
<dbReference type="InterPro" id="IPR057666">
    <property type="entry name" value="DrpA_SLOG"/>
</dbReference>
<dbReference type="Pfam" id="PF02481">
    <property type="entry name" value="DNA_processg_A"/>
    <property type="match status" value="1"/>
</dbReference>
<evidence type="ECO:0000259" key="2">
    <source>
        <dbReference type="Pfam" id="PF02481"/>
    </source>
</evidence>
<dbReference type="Pfam" id="PF17782">
    <property type="entry name" value="WHD_DprA"/>
    <property type="match status" value="1"/>
</dbReference>
<dbReference type="InterPro" id="IPR036388">
    <property type="entry name" value="WH-like_DNA-bd_sf"/>
</dbReference>
<comment type="similarity">
    <text evidence="1">Belongs to the DprA/Smf family.</text>
</comment>
<dbReference type="Gene3D" id="3.40.50.450">
    <property type="match status" value="1"/>
</dbReference>